<evidence type="ECO:0000313" key="1">
    <source>
        <dbReference type="EMBL" id="CAG12418.1"/>
    </source>
</evidence>
<reference evidence="1" key="1">
    <citation type="journal article" date="2004" name="Nature">
        <title>Genome duplication in the teleost fish Tetraodon nigroviridis reveals the early vertebrate proto-karyotype.</title>
        <authorList>
            <person name="Jaillon O."/>
            <person name="Aury J.-M."/>
            <person name="Brunet F."/>
            <person name="Petit J.-L."/>
            <person name="Stange-Thomann N."/>
            <person name="Mauceli E."/>
            <person name="Bouneau L."/>
            <person name="Fischer C."/>
            <person name="Ozouf-Costaz C."/>
            <person name="Bernot A."/>
            <person name="Nicaud S."/>
            <person name="Jaffe D."/>
            <person name="Fisher S."/>
            <person name="Lutfalla G."/>
            <person name="Dossat C."/>
            <person name="Segurens B."/>
            <person name="Dasilva C."/>
            <person name="Salanoubat M."/>
            <person name="Levy M."/>
            <person name="Boudet N."/>
            <person name="Castellano S."/>
            <person name="Anthouard V."/>
            <person name="Jubin C."/>
            <person name="Castelli V."/>
            <person name="Katinka M."/>
            <person name="Vacherie B."/>
            <person name="Biemont C."/>
            <person name="Skalli Z."/>
            <person name="Cattolico L."/>
            <person name="Poulain J."/>
            <person name="De Berardinis V."/>
            <person name="Cruaud C."/>
            <person name="Duprat S."/>
            <person name="Brottier P."/>
            <person name="Coutanceau J.-P."/>
            <person name="Gouzy J."/>
            <person name="Parra G."/>
            <person name="Lardier G."/>
            <person name="Chapple C."/>
            <person name="McKernan K.J."/>
            <person name="McEwan P."/>
            <person name="Bosak S."/>
            <person name="Kellis M."/>
            <person name="Volff J.-N."/>
            <person name="Guigo R."/>
            <person name="Zody M.C."/>
            <person name="Mesirov J."/>
            <person name="Lindblad-Toh K."/>
            <person name="Birren B."/>
            <person name="Nusbaum C."/>
            <person name="Kahn D."/>
            <person name="Robinson-Rechavi M."/>
            <person name="Laudet V."/>
            <person name="Schachter V."/>
            <person name="Quetier F."/>
            <person name="Saurin W."/>
            <person name="Scarpelli C."/>
            <person name="Wincker P."/>
            <person name="Lander E.S."/>
            <person name="Weissenbach J."/>
            <person name="Roest Crollius H."/>
        </authorList>
    </citation>
    <scope>NUCLEOTIDE SEQUENCE [LARGE SCALE GENOMIC DNA]</scope>
</reference>
<sequence>MEREPWTLQVPTYVQCVERSTSITTATRHTSGLTENQKPWWETLYPLLLTVASVTPVISVARSINTTAAFRSIVTCTLLMKLGAMSVSFVGSSISISTRTRNTLLSTLQ</sequence>
<name>Q4RGR4_TETNG</name>
<reference evidence="1" key="2">
    <citation type="submission" date="2004-02" db="EMBL/GenBank/DDBJ databases">
        <authorList>
            <consortium name="Genoscope"/>
            <consortium name="Whitehead Institute Centre for Genome Research"/>
        </authorList>
    </citation>
    <scope>NUCLEOTIDE SEQUENCE</scope>
</reference>
<accession>Q4RGR4</accession>
<comment type="caution">
    <text evidence="1">The sequence shown here is derived from an EMBL/GenBank/DDBJ whole genome shotgun (WGS) entry which is preliminary data.</text>
</comment>
<dbReference type="AlphaFoldDB" id="Q4RGR4"/>
<dbReference type="EMBL" id="CAAE01015093">
    <property type="protein sequence ID" value="CAG12418.1"/>
    <property type="molecule type" value="Genomic_DNA"/>
</dbReference>
<proteinExistence type="predicted"/>
<organism evidence="1">
    <name type="scientific">Tetraodon nigroviridis</name>
    <name type="common">Spotted green pufferfish</name>
    <name type="synonym">Chelonodon nigroviridis</name>
    <dbReference type="NCBI Taxonomy" id="99883"/>
    <lineage>
        <taxon>Eukaryota</taxon>
        <taxon>Metazoa</taxon>
        <taxon>Chordata</taxon>
        <taxon>Craniata</taxon>
        <taxon>Vertebrata</taxon>
        <taxon>Euteleostomi</taxon>
        <taxon>Actinopterygii</taxon>
        <taxon>Neopterygii</taxon>
        <taxon>Teleostei</taxon>
        <taxon>Neoteleostei</taxon>
        <taxon>Acanthomorphata</taxon>
        <taxon>Eupercaria</taxon>
        <taxon>Tetraodontiformes</taxon>
        <taxon>Tetradontoidea</taxon>
        <taxon>Tetraodontidae</taxon>
        <taxon>Tetraodon</taxon>
    </lineage>
</organism>
<protein>
    <submittedName>
        <fullName evidence="1">(spotted green pufferfish) hypothetical protein</fullName>
    </submittedName>
</protein>
<gene>
    <name evidence="1" type="ORF">GSTENG00034694001</name>
</gene>
<dbReference type="KEGG" id="tng:GSTEN00034694G001"/>